<proteinExistence type="predicted"/>
<name>A0A8S1AN70_ARCPL</name>
<dbReference type="EMBL" id="CADEBD010000338">
    <property type="protein sequence ID" value="CAB3248296.1"/>
    <property type="molecule type" value="Genomic_DNA"/>
</dbReference>
<organism evidence="1 2">
    <name type="scientific">Arctia plantaginis</name>
    <name type="common">Wood tiger moth</name>
    <name type="synonym">Phalaena plantaginis</name>
    <dbReference type="NCBI Taxonomy" id="874455"/>
    <lineage>
        <taxon>Eukaryota</taxon>
        <taxon>Metazoa</taxon>
        <taxon>Ecdysozoa</taxon>
        <taxon>Arthropoda</taxon>
        <taxon>Hexapoda</taxon>
        <taxon>Insecta</taxon>
        <taxon>Pterygota</taxon>
        <taxon>Neoptera</taxon>
        <taxon>Endopterygota</taxon>
        <taxon>Lepidoptera</taxon>
        <taxon>Glossata</taxon>
        <taxon>Ditrysia</taxon>
        <taxon>Noctuoidea</taxon>
        <taxon>Erebidae</taxon>
        <taxon>Arctiinae</taxon>
        <taxon>Arctia</taxon>
    </lineage>
</organism>
<evidence type="ECO:0000313" key="1">
    <source>
        <dbReference type="EMBL" id="CAB3248296.1"/>
    </source>
</evidence>
<dbReference type="AlphaFoldDB" id="A0A8S1AN70"/>
<evidence type="ECO:0000313" key="2">
    <source>
        <dbReference type="Proteomes" id="UP000494256"/>
    </source>
</evidence>
<sequence>MQSVIQARSSSFIIVRRSERDRQDGEQQVFASLVARSSVVPRLVALTLARELGDNIGRTGVFELSLLGAGHDHFDLVSVVRFLNSLLDMLTQRVW</sequence>
<accession>A0A8S1AN70</accession>
<dbReference type="Proteomes" id="UP000494256">
    <property type="component" value="Unassembled WGS sequence"/>
</dbReference>
<protein>
    <submittedName>
        <fullName evidence="1">Uncharacterized protein</fullName>
    </submittedName>
</protein>
<reference evidence="1 2" key="1">
    <citation type="submission" date="2020-04" db="EMBL/GenBank/DDBJ databases">
        <authorList>
            <person name="Wallbank WR R."/>
            <person name="Pardo Diaz C."/>
            <person name="Kozak K."/>
            <person name="Martin S."/>
            <person name="Jiggins C."/>
            <person name="Moest M."/>
            <person name="Warren A I."/>
            <person name="Byers J.R.P. K."/>
            <person name="Montejo-Kovacevich G."/>
            <person name="Yen C E."/>
        </authorList>
    </citation>
    <scope>NUCLEOTIDE SEQUENCE [LARGE SCALE GENOMIC DNA]</scope>
</reference>
<gene>
    <name evidence="1" type="ORF">APLA_LOCUS12321</name>
</gene>
<comment type="caution">
    <text evidence="1">The sequence shown here is derived from an EMBL/GenBank/DDBJ whole genome shotgun (WGS) entry which is preliminary data.</text>
</comment>
<dbReference type="OrthoDB" id="7492776at2759"/>